<feature type="chain" id="PRO_5007355925" description="Transmembrane 9 superfamily member" evidence="7">
    <location>
        <begin position="29"/>
        <end position="615"/>
    </location>
</feature>
<sequence length="615" mass="66923">MRRSMCMISTTVHIFLVVFLAHGAVASAERTYRMGDPVQVYIAPMTSLRTHIPLSYNAQRFPVCPLTHSETKRRPSNLGSVLLGEGLTESPLGRLSFGEDIKRTTMCTLSDIPPTHRERLLQAVLDEYVINMALDNNVPLTRSTPQLGGGIMRLLGAPVGVVVNGAAVVVTHLHLIVTYAPIDASHSQFRIIALDAHRVDSGDLSAENTSDLSWTYQVQWRQASVTAGERLSDGPLAESRNEVFVLSLVNSTIVLVALVSCIGSFIRRRGKVLVTNRIELMVFGELDLNSKWELVHNDVFRPPTGHAWLLAALVGAGSHLVAVLVAVLLAVQCGVIETNGGDIVTFLVTGLALLGFVPGYLTALILKSWGLAFASSSRWMPIIASVSIVPMTTFSVFSWVQIITHQSEPNAVTVFSIAVVGTLLALHTFIALPLAILGAAVGFHCSTISMVASNPIPRYIPPSSVWMAKLWVVFLVQGFLTFGTLQVPSYFLLSSFWQGSSFDNFGYLMCALFMCAATCAMISVLGCFVQLCSENYVWPWRSFVSGTSSGVVVFLYCAHYFFFKLRIAGGVATMNYFATMGLLCVLLSLMTGFVSFVACSLTVRALRTFIAVEEV</sequence>
<dbReference type="VEuPathDB" id="TriTrypDB:BSAL_40825"/>
<reference evidence="9" key="1">
    <citation type="submission" date="2015-09" db="EMBL/GenBank/DDBJ databases">
        <authorList>
            <consortium name="Pathogen Informatics"/>
        </authorList>
    </citation>
    <scope>NUCLEOTIDE SEQUENCE [LARGE SCALE GENOMIC DNA]</scope>
    <source>
        <strain evidence="9">Lake Konstanz</strain>
    </source>
</reference>
<evidence type="ECO:0000256" key="4">
    <source>
        <dbReference type="ARBA" id="ARBA00022729"/>
    </source>
</evidence>
<accession>A0A0S4JWZ9</accession>
<feature type="transmembrane region" description="Helical" evidence="7">
    <location>
        <begin position="243"/>
        <end position="266"/>
    </location>
</feature>
<feature type="transmembrane region" description="Helical" evidence="7">
    <location>
        <begin position="412"/>
        <end position="445"/>
    </location>
</feature>
<keyword evidence="9" id="KW-1185">Reference proteome</keyword>
<feature type="transmembrane region" description="Helical" evidence="7">
    <location>
        <begin position="343"/>
        <end position="366"/>
    </location>
</feature>
<evidence type="ECO:0000256" key="3">
    <source>
        <dbReference type="ARBA" id="ARBA00022692"/>
    </source>
</evidence>
<feature type="transmembrane region" description="Helical" evidence="7">
    <location>
        <begin position="543"/>
        <end position="563"/>
    </location>
</feature>
<comment type="subcellular location">
    <subcellularLocation>
        <location evidence="1">Membrane</location>
        <topology evidence="1">Multi-pass membrane protein</topology>
    </subcellularLocation>
</comment>
<evidence type="ECO:0000256" key="5">
    <source>
        <dbReference type="ARBA" id="ARBA00022989"/>
    </source>
</evidence>
<feature type="transmembrane region" description="Helical" evidence="7">
    <location>
        <begin position="505"/>
        <end position="531"/>
    </location>
</feature>
<keyword evidence="6 7" id="KW-0472">Membrane</keyword>
<feature type="transmembrane region" description="Helical" evidence="7">
    <location>
        <begin position="575"/>
        <end position="599"/>
    </location>
</feature>
<evidence type="ECO:0000256" key="6">
    <source>
        <dbReference type="ARBA" id="ARBA00023136"/>
    </source>
</evidence>
<feature type="transmembrane region" description="Helical" evidence="7">
    <location>
        <begin position="378"/>
        <end position="400"/>
    </location>
</feature>
<feature type="signal peptide" evidence="7">
    <location>
        <begin position="1"/>
        <end position="28"/>
    </location>
</feature>
<organism evidence="8 9">
    <name type="scientific">Bodo saltans</name>
    <name type="common">Flagellated protozoan</name>
    <dbReference type="NCBI Taxonomy" id="75058"/>
    <lineage>
        <taxon>Eukaryota</taxon>
        <taxon>Discoba</taxon>
        <taxon>Euglenozoa</taxon>
        <taxon>Kinetoplastea</taxon>
        <taxon>Metakinetoplastina</taxon>
        <taxon>Eubodonida</taxon>
        <taxon>Bodonidae</taxon>
        <taxon>Bodo</taxon>
    </lineage>
</organism>
<protein>
    <recommendedName>
        <fullName evidence="7">Transmembrane 9 superfamily member</fullName>
    </recommendedName>
</protein>
<evidence type="ECO:0000256" key="2">
    <source>
        <dbReference type="ARBA" id="ARBA00005227"/>
    </source>
</evidence>
<dbReference type="InterPro" id="IPR004240">
    <property type="entry name" value="EMP70"/>
</dbReference>
<keyword evidence="3 7" id="KW-0812">Transmembrane</keyword>
<evidence type="ECO:0000313" key="9">
    <source>
        <dbReference type="Proteomes" id="UP000051952"/>
    </source>
</evidence>
<evidence type="ECO:0000256" key="1">
    <source>
        <dbReference type="ARBA" id="ARBA00004141"/>
    </source>
</evidence>
<dbReference type="Pfam" id="PF02990">
    <property type="entry name" value="EMP70"/>
    <property type="match status" value="1"/>
</dbReference>
<proteinExistence type="inferred from homology"/>
<dbReference type="Proteomes" id="UP000051952">
    <property type="component" value="Unassembled WGS sequence"/>
</dbReference>
<feature type="transmembrane region" description="Helical" evidence="7">
    <location>
        <begin position="466"/>
        <end position="485"/>
    </location>
</feature>
<evidence type="ECO:0000313" key="8">
    <source>
        <dbReference type="EMBL" id="CUG93114.1"/>
    </source>
</evidence>
<keyword evidence="5 7" id="KW-1133">Transmembrane helix</keyword>
<evidence type="ECO:0000256" key="7">
    <source>
        <dbReference type="RuleBase" id="RU363079"/>
    </source>
</evidence>
<dbReference type="EMBL" id="CYKH01002119">
    <property type="protein sequence ID" value="CUG93114.1"/>
    <property type="molecule type" value="Genomic_DNA"/>
</dbReference>
<dbReference type="AlphaFoldDB" id="A0A0S4JWZ9"/>
<name>A0A0S4JWZ9_BODSA</name>
<dbReference type="PANTHER" id="PTHR10766">
    <property type="entry name" value="TRANSMEMBRANE 9 SUPERFAMILY PROTEIN"/>
    <property type="match status" value="1"/>
</dbReference>
<feature type="transmembrane region" description="Helical" evidence="7">
    <location>
        <begin position="307"/>
        <end position="331"/>
    </location>
</feature>
<comment type="similarity">
    <text evidence="2 7">Belongs to the nonaspanin (TM9SF) (TC 9.A.2) family.</text>
</comment>
<dbReference type="GO" id="GO:0016020">
    <property type="term" value="C:membrane"/>
    <property type="evidence" value="ECO:0007669"/>
    <property type="project" value="UniProtKB-SubCell"/>
</dbReference>
<gene>
    <name evidence="8" type="ORF">BSAL_40825</name>
</gene>
<keyword evidence="4 7" id="KW-0732">Signal</keyword>
<dbReference type="GO" id="GO:0072657">
    <property type="term" value="P:protein localization to membrane"/>
    <property type="evidence" value="ECO:0007669"/>
    <property type="project" value="TreeGrafter"/>
</dbReference>